<feature type="compositionally biased region" description="Polar residues" evidence="1">
    <location>
        <begin position="41"/>
        <end position="50"/>
    </location>
</feature>
<comment type="caution">
    <text evidence="2">The sequence shown here is derived from an EMBL/GenBank/DDBJ whole genome shotgun (WGS) entry which is preliminary data.</text>
</comment>
<evidence type="ECO:0000313" key="2">
    <source>
        <dbReference type="EMBL" id="PKI35091.1"/>
    </source>
</evidence>
<proteinExistence type="predicted"/>
<dbReference type="Proteomes" id="UP000233551">
    <property type="component" value="Unassembled WGS sequence"/>
</dbReference>
<reference evidence="2 3" key="1">
    <citation type="submission" date="2017-11" db="EMBL/GenBank/DDBJ databases">
        <title>De-novo sequencing of pomegranate (Punica granatum L.) genome.</title>
        <authorList>
            <person name="Akparov Z."/>
            <person name="Amiraslanov A."/>
            <person name="Hajiyeva S."/>
            <person name="Abbasov M."/>
            <person name="Kaur K."/>
            <person name="Hamwieh A."/>
            <person name="Solovyev V."/>
            <person name="Salamov A."/>
            <person name="Braich B."/>
            <person name="Kosarev P."/>
            <person name="Mahmoud A."/>
            <person name="Hajiyev E."/>
            <person name="Babayeva S."/>
            <person name="Izzatullayeva V."/>
            <person name="Mammadov A."/>
            <person name="Mammadov A."/>
            <person name="Sharifova S."/>
            <person name="Ojaghi J."/>
            <person name="Eynullazada K."/>
            <person name="Bayramov B."/>
            <person name="Abdulazimova A."/>
            <person name="Shahmuradov I."/>
        </authorList>
    </citation>
    <scope>NUCLEOTIDE SEQUENCE [LARGE SCALE GENOMIC DNA]</scope>
    <source>
        <strain evidence="3">cv. AG2017</strain>
        <tissue evidence="2">Leaf</tissue>
    </source>
</reference>
<evidence type="ECO:0000313" key="3">
    <source>
        <dbReference type="Proteomes" id="UP000233551"/>
    </source>
</evidence>
<gene>
    <name evidence="2" type="ORF">CRG98_044518</name>
</gene>
<dbReference type="AlphaFoldDB" id="A0A2I0HTQ0"/>
<keyword evidence="3" id="KW-1185">Reference proteome</keyword>
<name>A0A2I0HTQ0_PUNGR</name>
<evidence type="ECO:0000256" key="1">
    <source>
        <dbReference type="SAM" id="MobiDB-lite"/>
    </source>
</evidence>
<sequence>MQNQRVKPGNVKKGCLVKLNAELTSQAPKGEEGESLLKVNAESTELTSQAPKGEEGESLLKVNAESTGKARKCEEGVLG</sequence>
<dbReference type="EMBL" id="PGOL01005465">
    <property type="protein sequence ID" value="PKI35091.1"/>
    <property type="molecule type" value="Genomic_DNA"/>
</dbReference>
<protein>
    <submittedName>
        <fullName evidence="2">Uncharacterized protein</fullName>
    </submittedName>
</protein>
<accession>A0A2I0HTQ0</accession>
<feature type="region of interest" description="Disordered" evidence="1">
    <location>
        <begin position="26"/>
        <end position="79"/>
    </location>
</feature>
<organism evidence="2 3">
    <name type="scientific">Punica granatum</name>
    <name type="common">Pomegranate</name>
    <dbReference type="NCBI Taxonomy" id="22663"/>
    <lineage>
        <taxon>Eukaryota</taxon>
        <taxon>Viridiplantae</taxon>
        <taxon>Streptophyta</taxon>
        <taxon>Embryophyta</taxon>
        <taxon>Tracheophyta</taxon>
        <taxon>Spermatophyta</taxon>
        <taxon>Magnoliopsida</taxon>
        <taxon>eudicotyledons</taxon>
        <taxon>Gunneridae</taxon>
        <taxon>Pentapetalae</taxon>
        <taxon>rosids</taxon>
        <taxon>malvids</taxon>
        <taxon>Myrtales</taxon>
        <taxon>Lythraceae</taxon>
        <taxon>Punica</taxon>
    </lineage>
</organism>